<evidence type="ECO:0000256" key="1">
    <source>
        <dbReference type="SAM" id="SignalP"/>
    </source>
</evidence>
<keyword evidence="3" id="KW-1185">Reference proteome</keyword>
<organism evidence="2 3">
    <name type="scientific">Polaribacter pectinis</name>
    <dbReference type="NCBI Taxonomy" id="2738844"/>
    <lineage>
        <taxon>Bacteria</taxon>
        <taxon>Pseudomonadati</taxon>
        <taxon>Bacteroidota</taxon>
        <taxon>Flavobacteriia</taxon>
        <taxon>Flavobacteriales</taxon>
        <taxon>Flavobacteriaceae</taxon>
    </lineage>
</organism>
<accession>A0A7G9LCE2</accession>
<evidence type="ECO:0000313" key="2">
    <source>
        <dbReference type="EMBL" id="QNM86291.1"/>
    </source>
</evidence>
<keyword evidence="1" id="KW-0732">Signal</keyword>
<dbReference type="Proteomes" id="UP000515808">
    <property type="component" value="Chromosome"/>
</dbReference>
<dbReference type="KEGG" id="ppec:H9W90_03990"/>
<protein>
    <submittedName>
        <fullName evidence="2">Uncharacterized protein</fullName>
    </submittedName>
</protein>
<feature type="chain" id="PRO_5028841146" evidence="1">
    <location>
        <begin position="22"/>
        <end position="289"/>
    </location>
</feature>
<reference evidence="2 3" key="1">
    <citation type="submission" date="2020-08" db="EMBL/GenBank/DDBJ databases">
        <title>Polaribacter sp. L12M9 isolated from gut of the Korean scallop.</title>
        <authorList>
            <person name="Jeong Y.S."/>
        </authorList>
    </citation>
    <scope>NUCLEOTIDE SEQUENCE [LARGE SCALE GENOMIC DNA]</scope>
    <source>
        <strain evidence="2 3">L12M9</strain>
    </source>
</reference>
<name>A0A7G9LCE2_9FLAO</name>
<evidence type="ECO:0000313" key="3">
    <source>
        <dbReference type="Proteomes" id="UP000515808"/>
    </source>
</evidence>
<dbReference type="EMBL" id="CP060695">
    <property type="protein sequence ID" value="QNM86291.1"/>
    <property type="molecule type" value="Genomic_DNA"/>
</dbReference>
<dbReference type="AlphaFoldDB" id="A0A7G9LCE2"/>
<feature type="signal peptide" evidence="1">
    <location>
        <begin position="1"/>
        <end position="21"/>
    </location>
</feature>
<proteinExistence type="predicted"/>
<sequence>MKKITKICLGILLFSCLTIVGQNFTSNLSAVDLSTVDLNSVNVNDEIIDDNSIETYSGSFIIQDGNLVFKSDDCTLKGSGMLLKSISGKSFKTKKWIKKVKKEPNKEMQYVLIKGVKSSNSPVIFVKKVTKPLKKAKSWSGGSSYLYLTAAQELYKKTIELRENYDLFSVDIEEVDDPVLGKITEYTLYDSKCNKMSPDDIKKMSDKELNSVNNSLKIGGGLLLKQAALTGLAALSTQEIATASMFQKVTMGKDAITAGVFQAAIIAQLPKIVSNLKESKKYIDQLKAE</sequence>
<gene>
    <name evidence="2" type="ORF">H9W90_03990</name>
</gene>
<dbReference type="RefSeq" id="WP_187483173.1">
    <property type="nucleotide sequence ID" value="NZ_CP060695.1"/>
</dbReference>